<evidence type="ECO:0000313" key="2">
    <source>
        <dbReference type="Proteomes" id="UP001230978"/>
    </source>
</evidence>
<accession>A0ABY8Q4E5</accession>
<dbReference type="EMBL" id="CP124535">
    <property type="protein sequence ID" value="WGV15528.1"/>
    <property type="molecule type" value="Genomic_DNA"/>
</dbReference>
<protein>
    <submittedName>
        <fullName evidence="1">Uncharacterized protein</fullName>
    </submittedName>
</protein>
<sequence length="88" mass="9228">MSIGPSSMRWTRRGPRAFTGAADGVDMSMAKIAVAVDTRLETEDLAKGSLLVTFRTDAADASGQAIFRAAGMAECDVAVDVDFARSGE</sequence>
<name>A0ABY8Q4E5_9RHOB</name>
<keyword evidence="2" id="KW-1185">Reference proteome</keyword>
<proteinExistence type="predicted"/>
<organism evidence="1 2">
    <name type="scientific">Fuscovulum ytuae</name>
    <dbReference type="NCBI Taxonomy" id="3042299"/>
    <lineage>
        <taxon>Bacteria</taxon>
        <taxon>Pseudomonadati</taxon>
        <taxon>Pseudomonadota</taxon>
        <taxon>Alphaproteobacteria</taxon>
        <taxon>Rhodobacterales</taxon>
        <taxon>Paracoccaceae</taxon>
        <taxon>Fuscovulum</taxon>
    </lineage>
</organism>
<reference evidence="1 2" key="1">
    <citation type="submission" date="2023-04" db="EMBL/GenBank/DDBJ databases">
        <title>YMD61, complete Genome.</title>
        <authorList>
            <person name="Zhang J."/>
        </authorList>
    </citation>
    <scope>NUCLEOTIDE SEQUENCE [LARGE SCALE GENOMIC DNA]</scope>
    <source>
        <strain evidence="1 2">YMD61</strain>
    </source>
</reference>
<dbReference type="Proteomes" id="UP001230978">
    <property type="component" value="Chromosome"/>
</dbReference>
<dbReference type="RefSeq" id="WP_281464987.1">
    <property type="nucleotide sequence ID" value="NZ_CP124535.1"/>
</dbReference>
<gene>
    <name evidence="1" type="ORF">QF092_14850</name>
</gene>
<evidence type="ECO:0000313" key="1">
    <source>
        <dbReference type="EMBL" id="WGV15528.1"/>
    </source>
</evidence>